<dbReference type="Gene3D" id="1.25.40.10">
    <property type="entry name" value="Tetratricopeptide repeat domain"/>
    <property type="match status" value="1"/>
</dbReference>
<dbReference type="InterPro" id="IPR011990">
    <property type="entry name" value="TPR-like_helical_dom_sf"/>
</dbReference>
<protein>
    <recommendedName>
        <fullName evidence="3">Tetratricopeptide repeat protein</fullName>
    </recommendedName>
</protein>
<comment type="caution">
    <text evidence="1">The sequence shown here is derived from an EMBL/GenBank/DDBJ whole genome shotgun (WGS) entry which is preliminary data.</text>
</comment>
<dbReference type="Proteomes" id="UP000295361">
    <property type="component" value="Unassembled WGS sequence"/>
</dbReference>
<reference evidence="1 2" key="1">
    <citation type="submission" date="2019-03" db="EMBL/GenBank/DDBJ databases">
        <title>Genomic Encyclopedia of Type Strains, Phase IV (KMG-IV): sequencing the most valuable type-strain genomes for metagenomic binning, comparative biology and taxonomic classification.</title>
        <authorList>
            <person name="Goeker M."/>
        </authorList>
    </citation>
    <scope>NUCLEOTIDE SEQUENCE [LARGE SCALE GENOMIC DNA]</scope>
    <source>
        <strain evidence="1 2">DSM 16998</strain>
    </source>
</reference>
<dbReference type="EMBL" id="SNXS01000005">
    <property type="protein sequence ID" value="TDP63322.1"/>
    <property type="molecule type" value="Genomic_DNA"/>
</dbReference>
<gene>
    <name evidence="1" type="ORF">DES47_105327</name>
</gene>
<proteinExistence type="predicted"/>
<dbReference type="SUPFAM" id="SSF48452">
    <property type="entry name" value="TPR-like"/>
    <property type="match status" value="1"/>
</dbReference>
<dbReference type="OrthoDB" id="9150670at2"/>
<dbReference type="InParanoid" id="A0A4R6QKZ3"/>
<name>A0A4R6QKZ3_9BURK</name>
<keyword evidence="2" id="KW-1185">Reference proteome</keyword>
<evidence type="ECO:0000313" key="1">
    <source>
        <dbReference type="EMBL" id="TDP63322.1"/>
    </source>
</evidence>
<accession>A0A4R6QKZ3</accession>
<evidence type="ECO:0000313" key="2">
    <source>
        <dbReference type="Proteomes" id="UP000295361"/>
    </source>
</evidence>
<evidence type="ECO:0008006" key="3">
    <source>
        <dbReference type="Google" id="ProtNLM"/>
    </source>
</evidence>
<dbReference type="AlphaFoldDB" id="A0A4R6QKZ3"/>
<organism evidence="1 2">
    <name type="scientific">Roseateles toxinivorans</name>
    <dbReference type="NCBI Taxonomy" id="270368"/>
    <lineage>
        <taxon>Bacteria</taxon>
        <taxon>Pseudomonadati</taxon>
        <taxon>Pseudomonadota</taxon>
        <taxon>Betaproteobacteria</taxon>
        <taxon>Burkholderiales</taxon>
        <taxon>Sphaerotilaceae</taxon>
        <taxon>Roseateles</taxon>
    </lineage>
</organism>
<sequence length="377" mass="41380">MPASGRNDKLRWERVVMRHPGLALPRLQRLMRAQDPTLARAALLGAFFVLERWGRAAELQDELQAALAEARQSSALAEAAELAEAQGRLHYQRGDYAQACNAWSQTLDWAADDARASCLARIGLAHLCYAFGDWARGGRVLEQAERHYPRLATDAYLRAKIALNRAVSLRVTQGPQAAQPMLQEALAMAREAGHRDYQAEAIWHSARGARDSGEAAQALALARQALDLAQRSGYRWLQAQVALLLSELQSADAALGWAGQALALAEALQSRALQASAHGRLAELMREHGELGPSWHHQQQRQRLEATLNQGQLPARLEELARFDTLPEAGLSTNAALDQAIADLARLAEAARNITDLRDGEQLAAQAEAIARRLRLH</sequence>
<dbReference type="RefSeq" id="WP_133702495.1">
    <property type="nucleotide sequence ID" value="NZ_SNXS01000005.1"/>
</dbReference>